<feature type="domain" description="SUN" evidence="7">
    <location>
        <begin position="289"/>
        <end position="465"/>
    </location>
</feature>
<keyword evidence="4" id="KW-0472">Membrane</keyword>
<feature type="compositionally biased region" description="Basic and acidic residues" evidence="6">
    <location>
        <begin position="991"/>
        <end position="1000"/>
    </location>
</feature>
<dbReference type="GO" id="GO:0016020">
    <property type="term" value="C:membrane"/>
    <property type="evidence" value="ECO:0007669"/>
    <property type="project" value="InterPro"/>
</dbReference>
<evidence type="ECO:0000256" key="6">
    <source>
        <dbReference type="SAM" id="MobiDB-lite"/>
    </source>
</evidence>
<evidence type="ECO:0000256" key="5">
    <source>
        <dbReference type="SAM" id="Coils"/>
    </source>
</evidence>
<evidence type="ECO:0000256" key="1">
    <source>
        <dbReference type="ARBA" id="ARBA00004308"/>
    </source>
</evidence>
<feature type="compositionally biased region" description="Polar residues" evidence="6">
    <location>
        <begin position="577"/>
        <end position="587"/>
    </location>
</feature>
<evidence type="ECO:0000256" key="4">
    <source>
        <dbReference type="ARBA" id="ARBA00023136"/>
    </source>
</evidence>
<feature type="compositionally biased region" description="Low complexity" evidence="6">
    <location>
        <begin position="638"/>
        <end position="651"/>
    </location>
</feature>
<dbReference type="PROSITE" id="PS51469">
    <property type="entry name" value="SUN"/>
    <property type="match status" value="1"/>
</dbReference>
<dbReference type="EMBL" id="LN483157">
    <property type="protein sequence ID" value="CED84334.1"/>
    <property type="molecule type" value="Genomic_DNA"/>
</dbReference>
<reference evidence="8" key="1">
    <citation type="submission" date="2014-08" db="EMBL/GenBank/DDBJ databases">
        <authorList>
            <person name="Sharma Rahul"/>
            <person name="Thines Marco"/>
        </authorList>
    </citation>
    <scope>NUCLEOTIDE SEQUENCE</scope>
</reference>
<proteinExistence type="predicted"/>
<dbReference type="PANTHER" id="PTHR12953:SF0">
    <property type="entry name" value="SUN DOMAIN-CONTAINING OSSIFICATION FACTOR"/>
    <property type="match status" value="1"/>
</dbReference>
<feature type="compositionally biased region" description="Low complexity" evidence="6">
    <location>
        <begin position="266"/>
        <end position="282"/>
    </location>
</feature>
<dbReference type="Gene3D" id="2.60.120.260">
    <property type="entry name" value="Galactose-binding domain-like"/>
    <property type="match status" value="1"/>
</dbReference>
<feature type="region of interest" description="Disordered" evidence="6">
    <location>
        <begin position="266"/>
        <end position="310"/>
    </location>
</feature>
<feature type="compositionally biased region" description="Acidic residues" evidence="6">
    <location>
        <begin position="66"/>
        <end position="76"/>
    </location>
</feature>
<feature type="compositionally biased region" description="Basic and acidic residues" evidence="6">
    <location>
        <begin position="526"/>
        <end position="536"/>
    </location>
</feature>
<name>A0A0F7SUJ8_PHARH</name>
<keyword evidence="2" id="KW-0812">Transmembrane</keyword>
<feature type="region of interest" description="Disordered" evidence="6">
    <location>
        <begin position="638"/>
        <end position="694"/>
    </location>
</feature>
<dbReference type="GO" id="GO:0034975">
    <property type="term" value="P:protein folding in endoplasmic reticulum"/>
    <property type="evidence" value="ECO:0007669"/>
    <property type="project" value="TreeGrafter"/>
</dbReference>
<sequence length="1094" mass="120131">MKKRSTSQVYSATFSSSLISSSSDVAASSLFTAVDPFRALGSDRFQCESCGYRIEAHSAGCKDVCFDDDPEDEGEIREEANSKDWLENDTDEQAISLDQQVDGESPPSSSPISSSSTTSLSTSSFSTDKPRQTSWSEATSSSLNLTPSIAPTKINSSSLPVSSSTATLSAERTALGVQLLSFEEWKSLQLSKQANRHSITHPPSPSASLPPLNDSRLLQTQNASDSLHREYTSSSAPHVLSTGLPYSSVLPTASSLDAHNSRIPVTPTSLSSSNTSAVTSPVHPAASSDSFKDISHTTKSISEAPSPSVSIRAPSRRFNYASLDCSARVHYSSPQTRSPAALLHKSKDRYMLTPCQASSYYVVIELCDEIRIDTLEIGNFEFFSSVVKDIQIRAGESEGNGREDAQGDIWKDLGTVRLANIRGMQSFKFDPPTSFHRYIRLDFLSHYGTEYYCPVSLLRVYGMNQMEAYRYEVHMQEKEQELLARWNKEDEEGHEVEAAPVIEHYAFPPEPVGIFIPKIGSHLKEGSGGKGMEHLKPTSTSLGDSTRRVEVVEETLKEEKISGLKARFGTGKKKKPQTSPKSAAEAEQSTLKVVSTVLPGSVQASHKQAVPVVSHTSSAQTVASASIPSLANSPLASTISLSPSSGSSTISTVNHSHAHQQPAYPSQSSPPRSSSKPPSSQSAVHHAPPSPSDSGESIYAFIIRRLTALEDNTSLATWYVDDQVRILREAWHGLEGRWETWKASFDSKERERWAGGLEGLRSQQEKMLKSTLRDWDRQRRDFDRDKTDLNRRLQALETEVRLHRKLLTASIVLMIIILACFFAVQIGSAEVMPAIDLVSKTSGRSKERNRRGKSEDFDHKYRRATSPIFRSNSIKRPTSPSPEDSSLDPTPRPSSPTYLYPNPRPRQKNSTYTPTRRPLSFASPTSSLLLPPLNHPVNSVSPIETHARNSVNSNTSRLRNTLHPSGSANSHYGFRKAARQAHLHTMTGGEKSGRAGKFDRPSSPATRIRKTNDQELTPRRVGSPALIVEDLQDTGVQTPEFYSSTPSLVVGVDGQSLVEDRWTPVSTDDETEELDGPIPQETHQTPPRSLSVPR</sequence>
<dbReference type="Pfam" id="PF07738">
    <property type="entry name" value="Sad1_UNC"/>
    <property type="match status" value="1"/>
</dbReference>
<evidence type="ECO:0000256" key="2">
    <source>
        <dbReference type="ARBA" id="ARBA00022692"/>
    </source>
</evidence>
<dbReference type="PANTHER" id="PTHR12953">
    <property type="entry name" value="MEMBRANE PROTEIN CH1 RELATED"/>
    <property type="match status" value="1"/>
</dbReference>
<feature type="region of interest" description="Disordered" evidence="6">
    <location>
        <begin position="526"/>
        <end position="546"/>
    </location>
</feature>
<feature type="compositionally biased region" description="Low complexity" evidence="6">
    <location>
        <begin position="105"/>
        <end position="127"/>
    </location>
</feature>
<evidence type="ECO:0000256" key="3">
    <source>
        <dbReference type="ARBA" id="ARBA00022989"/>
    </source>
</evidence>
<keyword evidence="3" id="KW-1133">Transmembrane helix</keyword>
<accession>A0A0F7SUJ8</accession>
<feature type="region of interest" description="Disordered" evidence="6">
    <location>
        <begin position="567"/>
        <end position="587"/>
    </location>
</feature>
<dbReference type="InterPro" id="IPR012919">
    <property type="entry name" value="SUN_dom"/>
</dbReference>
<organism evidence="8">
    <name type="scientific">Phaffia rhodozyma</name>
    <name type="common">Yeast</name>
    <name type="synonym">Xanthophyllomyces dendrorhous</name>
    <dbReference type="NCBI Taxonomy" id="264483"/>
    <lineage>
        <taxon>Eukaryota</taxon>
        <taxon>Fungi</taxon>
        <taxon>Dikarya</taxon>
        <taxon>Basidiomycota</taxon>
        <taxon>Agaricomycotina</taxon>
        <taxon>Tremellomycetes</taxon>
        <taxon>Cystofilobasidiales</taxon>
        <taxon>Mrakiaceae</taxon>
        <taxon>Phaffia</taxon>
    </lineage>
</organism>
<dbReference type="GO" id="GO:0012505">
    <property type="term" value="C:endomembrane system"/>
    <property type="evidence" value="ECO:0007669"/>
    <property type="project" value="UniProtKB-SubCell"/>
</dbReference>
<feature type="compositionally biased region" description="Polar residues" evidence="6">
    <location>
        <begin position="297"/>
        <end position="309"/>
    </location>
</feature>
<dbReference type="InterPro" id="IPR045120">
    <property type="entry name" value="Suco/Slp1-like"/>
</dbReference>
<dbReference type="AlphaFoldDB" id="A0A0F7SUJ8"/>
<feature type="compositionally biased region" description="Low complexity" evidence="6">
    <location>
        <begin position="660"/>
        <end position="682"/>
    </location>
</feature>
<feature type="region of interest" description="Disordered" evidence="6">
    <location>
        <begin position="986"/>
        <end position="1019"/>
    </location>
</feature>
<feature type="region of interest" description="Disordered" evidence="6">
    <location>
        <begin position="841"/>
        <end position="933"/>
    </location>
</feature>
<comment type="subcellular location">
    <subcellularLocation>
        <location evidence="1">Endomembrane system</location>
    </subcellularLocation>
</comment>
<dbReference type="GO" id="GO:0005737">
    <property type="term" value="C:cytoplasm"/>
    <property type="evidence" value="ECO:0007669"/>
    <property type="project" value="TreeGrafter"/>
</dbReference>
<feature type="compositionally biased region" description="Polar residues" evidence="6">
    <location>
        <begin position="868"/>
        <end position="888"/>
    </location>
</feature>
<keyword evidence="5" id="KW-0175">Coiled coil</keyword>
<feature type="coiled-coil region" evidence="5">
    <location>
        <begin position="779"/>
        <end position="806"/>
    </location>
</feature>
<protein>
    <submittedName>
        <fullName evidence="8">Uncharacterized conserved protein</fullName>
    </submittedName>
</protein>
<evidence type="ECO:0000313" key="8">
    <source>
        <dbReference type="EMBL" id="CED84334.1"/>
    </source>
</evidence>
<feature type="compositionally biased region" description="Low complexity" evidence="6">
    <location>
        <begin position="918"/>
        <end position="933"/>
    </location>
</feature>
<feature type="compositionally biased region" description="Basic and acidic residues" evidence="6">
    <location>
        <begin position="77"/>
        <end position="86"/>
    </location>
</feature>
<feature type="region of interest" description="Disordered" evidence="6">
    <location>
        <begin position="193"/>
        <end position="214"/>
    </location>
</feature>
<feature type="region of interest" description="Disordered" evidence="6">
    <location>
        <begin position="63"/>
        <end position="162"/>
    </location>
</feature>
<evidence type="ECO:0000259" key="7">
    <source>
        <dbReference type="PROSITE" id="PS51469"/>
    </source>
</evidence>
<feature type="region of interest" description="Disordered" evidence="6">
    <location>
        <begin position="1055"/>
        <end position="1094"/>
    </location>
</feature>
<feature type="compositionally biased region" description="Polar residues" evidence="6">
    <location>
        <begin position="132"/>
        <end position="155"/>
    </location>
</feature>